<feature type="region of interest" description="Disordered" evidence="2">
    <location>
        <begin position="411"/>
        <end position="456"/>
    </location>
</feature>
<feature type="region of interest" description="Disordered" evidence="2">
    <location>
        <begin position="286"/>
        <end position="320"/>
    </location>
</feature>
<feature type="region of interest" description="Disordered" evidence="2">
    <location>
        <begin position="342"/>
        <end position="363"/>
    </location>
</feature>
<gene>
    <name evidence="4" type="ORF">C2E20_6651</name>
</gene>
<dbReference type="InterPro" id="IPR006917">
    <property type="entry name" value="SOUL_heme-bd"/>
</dbReference>
<feature type="compositionally biased region" description="Low complexity" evidence="2">
    <location>
        <begin position="351"/>
        <end position="363"/>
    </location>
</feature>
<dbReference type="SUPFAM" id="SSF55136">
    <property type="entry name" value="Probable bacterial effector-binding domain"/>
    <property type="match status" value="1"/>
</dbReference>
<proteinExistence type="inferred from homology"/>
<keyword evidence="3" id="KW-0472">Membrane</keyword>
<protein>
    <submittedName>
        <fullName evidence="4">SOUL heme-binding</fullName>
    </submittedName>
</protein>
<dbReference type="Proteomes" id="UP000239649">
    <property type="component" value="Unassembled WGS sequence"/>
</dbReference>
<feature type="compositionally biased region" description="Basic and acidic residues" evidence="2">
    <location>
        <begin position="429"/>
        <end position="441"/>
    </location>
</feature>
<dbReference type="Gene3D" id="3.20.80.10">
    <property type="entry name" value="Regulatory factor, effector binding domain"/>
    <property type="match status" value="1"/>
</dbReference>
<feature type="region of interest" description="Disordered" evidence="2">
    <location>
        <begin position="18"/>
        <end position="41"/>
    </location>
</feature>
<accession>A0A2P6V6Y7</accession>
<evidence type="ECO:0000313" key="5">
    <source>
        <dbReference type="Proteomes" id="UP000239649"/>
    </source>
</evidence>
<keyword evidence="3" id="KW-1133">Transmembrane helix</keyword>
<evidence type="ECO:0000256" key="3">
    <source>
        <dbReference type="SAM" id="Phobius"/>
    </source>
</evidence>
<keyword evidence="3" id="KW-0812">Transmembrane</keyword>
<comment type="similarity">
    <text evidence="1">Belongs to the HEBP family.</text>
</comment>
<name>A0A2P6V6Y7_9CHLO</name>
<feature type="transmembrane region" description="Helical" evidence="3">
    <location>
        <begin position="397"/>
        <end position="415"/>
    </location>
</feature>
<evidence type="ECO:0000313" key="4">
    <source>
        <dbReference type="EMBL" id="PSC69851.1"/>
    </source>
</evidence>
<dbReference type="PANTHER" id="PTHR11220:SF58">
    <property type="entry name" value="SOUL HEME-BINDING FAMILY PROTEIN"/>
    <property type="match status" value="1"/>
</dbReference>
<evidence type="ECO:0000256" key="1">
    <source>
        <dbReference type="ARBA" id="ARBA00009817"/>
    </source>
</evidence>
<keyword evidence="5" id="KW-1185">Reference proteome</keyword>
<dbReference type="EMBL" id="LHPF02000023">
    <property type="protein sequence ID" value="PSC69851.1"/>
    <property type="molecule type" value="Genomic_DNA"/>
</dbReference>
<reference evidence="4 5" key="1">
    <citation type="journal article" date="2018" name="Plant J.">
        <title>Genome sequences of Chlorella sorokiniana UTEX 1602 and Micractinium conductrix SAG 241.80: implications to maltose excretion by a green alga.</title>
        <authorList>
            <person name="Arriola M.B."/>
            <person name="Velmurugan N."/>
            <person name="Zhang Y."/>
            <person name="Plunkett M.H."/>
            <person name="Hondzo H."/>
            <person name="Barney B.M."/>
        </authorList>
    </citation>
    <scope>NUCLEOTIDE SEQUENCE [LARGE SCALE GENOMIC DNA]</scope>
    <source>
        <strain evidence="4 5">SAG 241.80</strain>
    </source>
</reference>
<dbReference type="Pfam" id="PF04832">
    <property type="entry name" value="SOUL"/>
    <property type="match status" value="1"/>
</dbReference>
<dbReference type="AlphaFoldDB" id="A0A2P6V6Y7"/>
<evidence type="ECO:0000256" key="2">
    <source>
        <dbReference type="SAM" id="MobiDB-lite"/>
    </source>
</evidence>
<dbReference type="PANTHER" id="PTHR11220">
    <property type="entry name" value="HEME-BINDING PROTEIN-RELATED"/>
    <property type="match status" value="1"/>
</dbReference>
<sequence length="456" mass="47013">MSTATLFRASVPSCHAQRPQETAPIAVAAPWPPGRRPAAAARRRCRRLPPPPAALFGFGGSKEPAAAAPPKAPTPVPEASGPLLIPYTPISKSDDYALRLFSAYPVAETVYERRDEGFLSLGGYMSGKNAAEARCRETQPVVMCYPVEGPKRMRIYIVPRGGSGGEAGALPPAPTDPSVSLTIAGGEVVAVRRFEGNATQEACERCRAALVAALQRDGLPLAEAEAGGEMVKPLMPSLVPPHRLPYEKPAPSTLEEAMAALVIVFQAPRRLARGAYRVALQETGYDEMTPEAPTPPPSKPASEASSDVSKAAAEGQRSPSSVLFATPLSKVAQQVRRRLLGGAPSEDNTAEGEGAAAAASDSESVASHPLAAAAAAAGVAPAAAPAAAPSPRAARKALVVGAAVALAAAAAAGVASTSHRRRSRSPSRRRVDGSRFPEPREVPYGAPKPAATVAAK</sequence>
<dbReference type="InterPro" id="IPR011256">
    <property type="entry name" value="Reg_factor_effector_dom_sf"/>
</dbReference>
<organism evidence="4 5">
    <name type="scientific">Micractinium conductrix</name>
    <dbReference type="NCBI Taxonomy" id="554055"/>
    <lineage>
        <taxon>Eukaryota</taxon>
        <taxon>Viridiplantae</taxon>
        <taxon>Chlorophyta</taxon>
        <taxon>core chlorophytes</taxon>
        <taxon>Trebouxiophyceae</taxon>
        <taxon>Chlorellales</taxon>
        <taxon>Chlorellaceae</taxon>
        <taxon>Chlorella clade</taxon>
        <taxon>Micractinium</taxon>
    </lineage>
</organism>
<feature type="compositionally biased region" description="Basic residues" evidence="2">
    <location>
        <begin position="418"/>
        <end position="428"/>
    </location>
</feature>
<dbReference type="OrthoDB" id="511660at2759"/>
<comment type="caution">
    <text evidence="4">The sequence shown here is derived from an EMBL/GenBank/DDBJ whole genome shotgun (WGS) entry which is preliminary data.</text>
</comment>